<comment type="subcellular location">
    <subcellularLocation>
        <location evidence="1">Membrane</location>
        <topology evidence="1">Multi-pass membrane protein</topology>
    </subcellularLocation>
</comment>
<dbReference type="GO" id="GO:0016020">
    <property type="term" value="C:membrane"/>
    <property type="evidence" value="ECO:0007669"/>
    <property type="project" value="UniProtKB-SubCell"/>
</dbReference>
<dbReference type="Proteomes" id="UP000824140">
    <property type="component" value="Unassembled WGS sequence"/>
</dbReference>
<accession>A0A9D1FZ68</accession>
<evidence type="ECO:0000256" key="3">
    <source>
        <dbReference type="ARBA" id="ARBA00022989"/>
    </source>
</evidence>
<feature type="transmembrane region" description="Helical" evidence="5">
    <location>
        <begin position="232"/>
        <end position="255"/>
    </location>
</feature>
<keyword evidence="2 5" id="KW-0812">Transmembrane</keyword>
<evidence type="ECO:0000313" key="8">
    <source>
        <dbReference type="Proteomes" id="UP000824140"/>
    </source>
</evidence>
<reference evidence="7" key="2">
    <citation type="journal article" date="2021" name="PeerJ">
        <title>Extensive microbial diversity within the chicken gut microbiome revealed by metagenomics and culture.</title>
        <authorList>
            <person name="Gilroy R."/>
            <person name="Ravi A."/>
            <person name="Getino M."/>
            <person name="Pursley I."/>
            <person name="Horton D.L."/>
            <person name="Alikhan N.F."/>
            <person name="Baker D."/>
            <person name="Gharbi K."/>
            <person name="Hall N."/>
            <person name="Watson M."/>
            <person name="Adriaenssens E.M."/>
            <person name="Foster-Nyarko E."/>
            <person name="Jarju S."/>
            <person name="Secka A."/>
            <person name="Antonio M."/>
            <person name="Oren A."/>
            <person name="Chaudhuri R.R."/>
            <person name="La Ragione R."/>
            <person name="Hildebrand F."/>
            <person name="Pallen M.J."/>
        </authorList>
    </citation>
    <scope>NUCLEOTIDE SEQUENCE</scope>
    <source>
        <strain evidence="7">13766</strain>
    </source>
</reference>
<dbReference type="AlphaFoldDB" id="A0A9D1FZ68"/>
<feature type="domain" description="ABC-2 type transporter transmembrane" evidence="6">
    <location>
        <begin position="23"/>
        <end position="377"/>
    </location>
</feature>
<comment type="caution">
    <text evidence="7">The sequence shown here is derived from an EMBL/GenBank/DDBJ whole genome shotgun (WGS) entry which is preliminary data.</text>
</comment>
<dbReference type="InterPro" id="IPR013525">
    <property type="entry name" value="ABC2_TM"/>
</dbReference>
<reference evidence="7" key="1">
    <citation type="submission" date="2020-10" db="EMBL/GenBank/DDBJ databases">
        <authorList>
            <person name="Gilroy R."/>
        </authorList>
    </citation>
    <scope>NUCLEOTIDE SEQUENCE</scope>
    <source>
        <strain evidence="7">13766</strain>
    </source>
</reference>
<feature type="transmembrane region" description="Helical" evidence="5">
    <location>
        <begin position="275"/>
        <end position="296"/>
    </location>
</feature>
<sequence length="391" mass="41263">MKKSNIGAIIRKEFNRFFTDRRLVMTAIILPGLMIYLLYSFMGSAMSNMYSVEDDFAPTVYAVNAPDSIAALAQEAGMTLTDVSPQEAEGVRAQIVDKQAELLAVFPADFDAQVAAYAPGAGEAPNIELYYNSTDADSAEAYAMFTAMLDGYESSLVNKFDVNRGVSADLASERDTAGQIFSSMLPLLMMVFLFSGCMAIAPESIAGEKERGSIATLLVTPLGRGELAMGKVISLGCISLLSGASSFLGTMLSLPKLMGAGDVALEAAAYGAGDYAALFAVIASTVLLLTGMIAVLSAFAKTVKEASMLVMPLMIVSMLVGVTSMFGDVHAQLGWYCIPLYNSVQCMSGVLAFSASAAAVGVTVAVNLALAACMTLILRRLFNSESVMFSR</sequence>
<dbReference type="GO" id="GO:0140359">
    <property type="term" value="F:ABC-type transporter activity"/>
    <property type="evidence" value="ECO:0007669"/>
    <property type="project" value="InterPro"/>
</dbReference>
<evidence type="ECO:0000256" key="5">
    <source>
        <dbReference type="SAM" id="Phobius"/>
    </source>
</evidence>
<evidence type="ECO:0000256" key="4">
    <source>
        <dbReference type="ARBA" id="ARBA00023136"/>
    </source>
</evidence>
<keyword evidence="4 5" id="KW-0472">Membrane</keyword>
<organism evidence="7 8">
    <name type="scientific">Candidatus Alectryocaccomicrobium excrementavium</name>
    <dbReference type="NCBI Taxonomy" id="2840668"/>
    <lineage>
        <taxon>Bacteria</taxon>
        <taxon>Bacillati</taxon>
        <taxon>Bacillota</taxon>
        <taxon>Clostridia</taxon>
        <taxon>Candidatus Alectryocaccomicrobium</taxon>
    </lineage>
</organism>
<feature type="transmembrane region" description="Helical" evidence="5">
    <location>
        <begin position="347"/>
        <end position="378"/>
    </location>
</feature>
<feature type="transmembrane region" description="Helical" evidence="5">
    <location>
        <begin position="308"/>
        <end position="327"/>
    </location>
</feature>
<dbReference type="PANTHER" id="PTHR43471">
    <property type="entry name" value="ABC TRANSPORTER PERMEASE"/>
    <property type="match status" value="1"/>
</dbReference>
<protein>
    <submittedName>
        <fullName evidence="7">ABC transporter permease</fullName>
    </submittedName>
</protein>
<dbReference type="PANTHER" id="PTHR43471:SF3">
    <property type="entry name" value="ABC TRANSPORTER PERMEASE PROTEIN NATB"/>
    <property type="match status" value="1"/>
</dbReference>
<gene>
    <name evidence="7" type="ORF">IAA84_04785</name>
</gene>
<evidence type="ECO:0000256" key="1">
    <source>
        <dbReference type="ARBA" id="ARBA00004141"/>
    </source>
</evidence>
<dbReference type="Pfam" id="PF12698">
    <property type="entry name" value="ABC2_membrane_3"/>
    <property type="match status" value="1"/>
</dbReference>
<evidence type="ECO:0000256" key="2">
    <source>
        <dbReference type="ARBA" id="ARBA00022692"/>
    </source>
</evidence>
<feature type="transmembrane region" description="Helical" evidence="5">
    <location>
        <begin position="180"/>
        <end position="201"/>
    </location>
</feature>
<feature type="transmembrane region" description="Helical" evidence="5">
    <location>
        <begin position="21"/>
        <end position="42"/>
    </location>
</feature>
<evidence type="ECO:0000259" key="6">
    <source>
        <dbReference type="Pfam" id="PF12698"/>
    </source>
</evidence>
<proteinExistence type="predicted"/>
<keyword evidence="3 5" id="KW-1133">Transmembrane helix</keyword>
<dbReference type="EMBL" id="DVJN01000094">
    <property type="protein sequence ID" value="HIS92316.1"/>
    <property type="molecule type" value="Genomic_DNA"/>
</dbReference>
<name>A0A9D1FZ68_9FIRM</name>
<evidence type="ECO:0000313" key="7">
    <source>
        <dbReference type="EMBL" id="HIS92316.1"/>
    </source>
</evidence>